<feature type="chain" id="PRO_5039886752" evidence="2">
    <location>
        <begin position="17"/>
        <end position="101"/>
    </location>
</feature>
<accession>A0A9J7LKB6</accession>
<reference evidence="3" key="1">
    <citation type="journal article" date="2020" name="Nat. Ecol. Evol.">
        <title>Deeply conserved synteny resolves early events in vertebrate evolution.</title>
        <authorList>
            <person name="Simakov O."/>
            <person name="Marletaz F."/>
            <person name="Yue J.X."/>
            <person name="O'Connell B."/>
            <person name="Jenkins J."/>
            <person name="Brandt A."/>
            <person name="Calef R."/>
            <person name="Tung C.H."/>
            <person name="Huang T.K."/>
            <person name="Schmutz J."/>
            <person name="Satoh N."/>
            <person name="Yu J.K."/>
            <person name="Putnam N.H."/>
            <person name="Green R.E."/>
            <person name="Rokhsar D.S."/>
        </authorList>
    </citation>
    <scope>NUCLEOTIDE SEQUENCE [LARGE SCALE GENOMIC DNA]</scope>
    <source>
        <strain evidence="3">S238N-H82</strain>
    </source>
</reference>
<dbReference type="GeneID" id="118420556"/>
<evidence type="ECO:0000256" key="2">
    <source>
        <dbReference type="SAM" id="SignalP"/>
    </source>
</evidence>
<evidence type="ECO:0000313" key="4">
    <source>
        <dbReference type="RefSeq" id="XP_035683305.1"/>
    </source>
</evidence>
<dbReference type="KEGG" id="bfo:118420556"/>
<keyword evidence="1" id="KW-0175">Coiled coil</keyword>
<protein>
    <submittedName>
        <fullName evidence="4">Uncharacterized protein LOC118420556</fullName>
    </submittedName>
</protein>
<feature type="coiled-coil region" evidence="1">
    <location>
        <begin position="48"/>
        <end position="92"/>
    </location>
</feature>
<sequence length="101" mass="11729">MKLFVCMMLVTMVVMATLIDDSEGWRRRRRRRRNGGSLDVDADADSELREVVEEVRSLLGELDEASEDLNTRELENEEVENILVDQEEYEKRSNYPCCISG</sequence>
<evidence type="ECO:0000256" key="1">
    <source>
        <dbReference type="SAM" id="Coils"/>
    </source>
</evidence>
<keyword evidence="2" id="KW-0732">Signal</keyword>
<proteinExistence type="predicted"/>
<reference evidence="4" key="2">
    <citation type="submission" date="2025-08" db="UniProtKB">
        <authorList>
            <consortium name="RefSeq"/>
        </authorList>
    </citation>
    <scope>IDENTIFICATION</scope>
    <source>
        <strain evidence="4">S238N-H82</strain>
        <tissue evidence="4">Testes</tissue>
    </source>
</reference>
<feature type="signal peptide" evidence="2">
    <location>
        <begin position="1"/>
        <end position="16"/>
    </location>
</feature>
<dbReference type="Proteomes" id="UP000001554">
    <property type="component" value="Chromosome 8"/>
</dbReference>
<gene>
    <name evidence="4" type="primary">LOC118420556</name>
</gene>
<keyword evidence="3" id="KW-1185">Reference proteome</keyword>
<organism evidence="3 4">
    <name type="scientific">Branchiostoma floridae</name>
    <name type="common">Florida lancelet</name>
    <name type="synonym">Amphioxus</name>
    <dbReference type="NCBI Taxonomy" id="7739"/>
    <lineage>
        <taxon>Eukaryota</taxon>
        <taxon>Metazoa</taxon>
        <taxon>Chordata</taxon>
        <taxon>Cephalochordata</taxon>
        <taxon>Leptocardii</taxon>
        <taxon>Amphioxiformes</taxon>
        <taxon>Branchiostomatidae</taxon>
        <taxon>Branchiostoma</taxon>
    </lineage>
</organism>
<evidence type="ECO:0000313" key="3">
    <source>
        <dbReference type="Proteomes" id="UP000001554"/>
    </source>
</evidence>
<name>A0A9J7LKB6_BRAFL</name>
<dbReference type="AlphaFoldDB" id="A0A9J7LKB6"/>
<dbReference type="RefSeq" id="XP_035683305.1">
    <property type="nucleotide sequence ID" value="XM_035827412.1"/>
</dbReference>